<gene>
    <name evidence="2" type="ORF">HT134_05520</name>
</gene>
<accession>A0A7Y6IJT6</accession>
<feature type="transmembrane region" description="Helical" evidence="1">
    <location>
        <begin position="32"/>
        <end position="51"/>
    </location>
</feature>
<dbReference type="RefSeq" id="WP_175599113.1">
    <property type="nucleotide sequence ID" value="NZ_JABWGO010000001.1"/>
</dbReference>
<feature type="transmembrane region" description="Helical" evidence="1">
    <location>
        <begin position="6"/>
        <end position="25"/>
    </location>
</feature>
<sequence>MSEPLFLTDMLLALAVMAAAAALGLRAGRSRPILYSTAALVLARLAVAALLLTGGLPLAGPRLLLQVPLAAIPLALAFFRSEARRPAAVGAGLSALWLFFPYAHSASSPLRQSSSPWPTRAT</sequence>
<dbReference type="EMBL" id="JABWGO010000001">
    <property type="protein sequence ID" value="NUW39592.1"/>
    <property type="molecule type" value="Genomic_DNA"/>
</dbReference>
<evidence type="ECO:0000313" key="2">
    <source>
        <dbReference type="EMBL" id="NUW39592.1"/>
    </source>
</evidence>
<dbReference type="Proteomes" id="UP000546126">
    <property type="component" value="Unassembled WGS sequence"/>
</dbReference>
<feature type="transmembrane region" description="Helical" evidence="1">
    <location>
        <begin position="63"/>
        <end position="79"/>
    </location>
</feature>
<keyword evidence="1" id="KW-0812">Transmembrane</keyword>
<evidence type="ECO:0000313" key="3">
    <source>
        <dbReference type="Proteomes" id="UP000546126"/>
    </source>
</evidence>
<dbReference type="AlphaFoldDB" id="A0A7Y6IJT6"/>
<protein>
    <submittedName>
        <fullName evidence="2">Uncharacterized protein</fullName>
    </submittedName>
</protein>
<feature type="transmembrane region" description="Helical" evidence="1">
    <location>
        <begin position="86"/>
        <end position="104"/>
    </location>
</feature>
<keyword evidence="3" id="KW-1185">Reference proteome</keyword>
<name>A0A7Y6IJT6_9ACTN</name>
<keyword evidence="1" id="KW-1133">Transmembrane helix</keyword>
<keyword evidence="1" id="KW-0472">Membrane</keyword>
<organism evidence="2 3">
    <name type="scientific">Nonomuraea rhodomycinica</name>
    <dbReference type="NCBI Taxonomy" id="1712872"/>
    <lineage>
        <taxon>Bacteria</taxon>
        <taxon>Bacillati</taxon>
        <taxon>Actinomycetota</taxon>
        <taxon>Actinomycetes</taxon>
        <taxon>Streptosporangiales</taxon>
        <taxon>Streptosporangiaceae</taxon>
        <taxon>Nonomuraea</taxon>
    </lineage>
</organism>
<reference evidence="2 3" key="1">
    <citation type="submission" date="2020-06" db="EMBL/GenBank/DDBJ databases">
        <authorList>
            <person name="Chanama M."/>
        </authorList>
    </citation>
    <scope>NUCLEOTIDE SEQUENCE [LARGE SCALE GENOMIC DNA]</scope>
    <source>
        <strain evidence="2 3">TBRC6557</strain>
    </source>
</reference>
<comment type="caution">
    <text evidence="2">The sequence shown here is derived from an EMBL/GenBank/DDBJ whole genome shotgun (WGS) entry which is preliminary data.</text>
</comment>
<proteinExistence type="predicted"/>
<evidence type="ECO:0000256" key="1">
    <source>
        <dbReference type="SAM" id="Phobius"/>
    </source>
</evidence>